<dbReference type="Gene3D" id="3.40.50.300">
    <property type="entry name" value="P-loop containing nucleotide triphosphate hydrolases"/>
    <property type="match status" value="1"/>
</dbReference>
<proteinExistence type="predicted"/>
<keyword evidence="5 7" id="KW-1133">Transmembrane helix</keyword>
<evidence type="ECO:0000256" key="5">
    <source>
        <dbReference type="ARBA" id="ARBA00022989"/>
    </source>
</evidence>
<name>A0ABT1QM62_9GAMM</name>
<feature type="transmembrane region" description="Helical" evidence="7">
    <location>
        <begin position="262"/>
        <end position="280"/>
    </location>
</feature>
<dbReference type="EMBL" id="JANFQO010000002">
    <property type="protein sequence ID" value="MCQ4163609.1"/>
    <property type="molecule type" value="Genomic_DNA"/>
</dbReference>
<feature type="domain" description="ABC transmembrane type-1" evidence="9">
    <location>
        <begin position="13"/>
        <end position="288"/>
    </location>
</feature>
<dbReference type="PROSITE" id="PS50929">
    <property type="entry name" value="ABC_TM1F"/>
    <property type="match status" value="1"/>
</dbReference>
<dbReference type="Proteomes" id="UP001165498">
    <property type="component" value="Unassembled WGS sequence"/>
</dbReference>
<dbReference type="NCBIfam" id="TIGR01194">
    <property type="entry name" value="cyc_pep_trnsptr"/>
    <property type="match status" value="1"/>
</dbReference>
<accession>A0ABT1QM62</accession>
<keyword evidence="4" id="KW-0067">ATP-binding</keyword>
<comment type="caution">
    <text evidence="10">The sequence shown here is derived from an EMBL/GenBank/DDBJ whole genome shotgun (WGS) entry which is preliminary data.</text>
</comment>
<evidence type="ECO:0000256" key="1">
    <source>
        <dbReference type="ARBA" id="ARBA00004651"/>
    </source>
</evidence>
<keyword evidence="6 7" id="KW-0472">Membrane</keyword>
<dbReference type="SUPFAM" id="SSF52540">
    <property type="entry name" value="P-loop containing nucleoside triphosphate hydrolases"/>
    <property type="match status" value="1"/>
</dbReference>
<evidence type="ECO:0000256" key="2">
    <source>
        <dbReference type="ARBA" id="ARBA00022692"/>
    </source>
</evidence>
<dbReference type="SUPFAM" id="SSF90123">
    <property type="entry name" value="ABC transporter transmembrane region"/>
    <property type="match status" value="1"/>
</dbReference>
<dbReference type="RefSeq" id="WP_255910987.1">
    <property type="nucleotide sequence ID" value="NZ_JANFQO010000002.1"/>
</dbReference>
<dbReference type="Pfam" id="PF00005">
    <property type="entry name" value="ABC_tran"/>
    <property type="match status" value="1"/>
</dbReference>
<dbReference type="PANTHER" id="PTHR24221">
    <property type="entry name" value="ATP-BINDING CASSETTE SUB-FAMILY B"/>
    <property type="match status" value="1"/>
</dbReference>
<feature type="domain" description="ABC transporter" evidence="8">
    <location>
        <begin position="321"/>
        <end position="550"/>
    </location>
</feature>
<sequence length="550" mass="61333">MVIEIVSRNRLKIAFVSAISALAGAANIWLLALINRNAQLQDAQRGVAEFAVALGSMVLVSFLSQILLSRLSAATFYKLREQLVSGIANLSSQQIEAVGSARLYTALTKDIPAVHELIIVLPNYVFNFTVVAACLVYLCLMSVQLFLIFLGFLLLALGVAKFAIADRAEKRFQLRRKIEDDLFRCYSALIDGNKELKLNRARETGFVHSDLKAHAEKYRDATLSAEFFWNMSNNWSSAMIFIGIGALLFLAPVLGQGSRAPVLNYIIVIFYMVGPLTILMNSFRTVYAARVGLQKLKDLDLDTRPRPLASGVDGAEPFATLSLRGLAFEYGATEDGRDGFRVGPLDLEIQRGEIVYFVGGNGSGKTTAAKLVTGLYEKRAGSLLVNGREVVADERYFQNFSAVFQDYYLFETLVPKLGGLPQTEEVDALIARLRLSEKVSLQDGRLSTTKLSYGQRKRLALLVAYFDNSGIYVFDEWAADQDPEFREFFYKEFLFDLKRLGKTVIVVSHDDRYFHLADKVVKFESGRIVSVVDNHSRELGQAQPREALRA</sequence>
<evidence type="ECO:0000256" key="7">
    <source>
        <dbReference type="SAM" id="Phobius"/>
    </source>
</evidence>
<evidence type="ECO:0000313" key="11">
    <source>
        <dbReference type="Proteomes" id="UP001165498"/>
    </source>
</evidence>
<comment type="subcellular location">
    <subcellularLocation>
        <location evidence="1">Cell membrane</location>
        <topology evidence="1">Multi-pass membrane protein</topology>
    </subcellularLocation>
</comment>
<reference evidence="10" key="1">
    <citation type="submission" date="2022-07" db="EMBL/GenBank/DDBJ databases">
        <title>Tahibacter sp., a new gammaproteobacterium isolated from the silt sample collected at pig farm.</title>
        <authorList>
            <person name="Chen H."/>
        </authorList>
    </citation>
    <scope>NUCLEOTIDE SEQUENCE</scope>
    <source>
        <strain evidence="10">P2K</strain>
    </source>
</reference>
<keyword evidence="11" id="KW-1185">Reference proteome</keyword>
<feature type="transmembrane region" description="Helical" evidence="7">
    <location>
        <begin position="235"/>
        <end position="255"/>
    </location>
</feature>
<evidence type="ECO:0000256" key="4">
    <source>
        <dbReference type="ARBA" id="ARBA00022840"/>
    </source>
</evidence>
<dbReference type="Gene3D" id="1.20.1560.10">
    <property type="entry name" value="ABC transporter type 1, transmembrane domain"/>
    <property type="match status" value="1"/>
</dbReference>
<feature type="transmembrane region" description="Helical" evidence="7">
    <location>
        <begin position="46"/>
        <end position="68"/>
    </location>
</feature>
<keyword evidence="3" id="KW-0547">Nucleotide-binding</keyword>
<feature type="transmembrane region" description="Helical" evidence="7">
    <location>
        <begin position="145"/>
        <end position="164"/>
    </location>
</feature>
<dbReference type="PROSITE" id="PS50893">
    <property type="entry name" value="ABC_TRANSPORTER_2"/>
    <property type="match status" value="1"/>
</dbReference>
<dbReference type="PANTHER" id="PTHR24221:SF654">
    <property type="entry name" value="ATP-BINDING CASSETTE SUB-FAMILY B MEMBER 6"/>
    <property type="match status" value="1"/>
</dbReference>
<dbReference type="InterPro" id="IPR017871">
    <property type="entry name" value="ABC_transporter-like_CS"/>
</dbReference>
<dbReference type="InterPro" id="IPR036640">
    <property type="entry name" value="ABC1_TM_sf"/>
</dbReference>
<dbReference type="InterPro" id="IPR011527">
    <property type="entry name" value="ABC1_TM_dom"/>
</dbReference>
<feature type="transmembrane region" description="Helical" evidence="7">
    <location>
        <begin position="13"/>
        <end position="34"/>
    </location>
</feature>
<evidence type="ECO:0000259" key="9">
    <source>
        <dbReference type="PROSITE" id="PS50929"/>
    </source>
</evidence>
<dbReference type="InterPro" id="IPR003439">
    <property type="entry name" value="ABC_transporter-like_ATP-bd"/>
</dbReference>
<protein>
    <submittedName>
        <fullName evidence="10">Cyclic peptide export ABC transporter</fullName>
    </submittedName>
</protein>
<dbReference type="InterPro" id="IPR039421">
    <property type="entry name" value="Type_1_exporter"/>
</dbReference>
<feature type="transmembrane region" description="Helical" evidence="7">
    <location>
        <begin position="117"/>
        <end position="138"/>
    </location>
</feature>
<evidence type="ECO:0000256" key="6">
    <source>
        <dbReference type="ARBA" id="ARBA00023136"/>
    </source>
</evidence>
<organism evidence="10 11">
    <name type="scientific">Tahibacter harae</name>
    <dbReference type="NCBI Taxonomy" id="2963937"/>
    <lineage>
        <taxon>Bacteria</taxon>
        <taxon>Pseudomonadati</taxon>
        <taxon>Pseudomonadota</taxon>
        <taxon>Gammaproteobacteria</taxon>
        <taxon>Lysobacterales</taxon>
        <taxon>Rhodanobacteraceae</taxon>
        <taxon>Tahibacter</taxon>
    </lineage>
</organism>
<evidence type="ECO:0000259" key="8">
    <source>
        <dbReference type="PROSITE" id="PS50893"/>
    </source>
</evidence>
<dbReference type="InterPro" id="IPR027417">
    <property type="entry name" value="P-loop_NTPase"/>
</dbReference>
<dbReference type="InterPro" id="IPR005898">
    <property type="entry name" value="Cyc_pep_transpt_SyrD/YojI"/>
</dbReference>
<dbReference type="InterPro" id="IPR003593">
    <property type="entry name" value="AAA+_ATPase"/>
</dbReference>
<dbReference type="PROSITE" id="PS00211">
    <property type="entry name" value="ABC_TRANSPORTER_1"/>
    <property type="match status" value="1"/>
</dbReference>
<gene>
    <name evidence="10" type="ORF">NM961_02680</name>
</gene>
<evidence type="ECO:0000256" key="3">
    <source>
        <dbReference type="ARBA" id="ARBA00022741"/>
    </source>
</evidence>
<evidence type="ECO:0000313" key="10">
    <source>
        <dbReference type="EMBL" id="MCQ4163609.1"/>
    </source>
</evidence>
<dbReference type="SMART" id="SM00382">
    <property type="entry name" value="AAA"/>
    <property type="match status" value="1"/>
</dbReference>
<keyword evidence="2 7" id="KW-0812">Transmembrane</keyword>